<evidence type="ECO:0000256" key="2">
    <source>
        <dbReference type="ARBA" id="ARBA00023015"/>
    </source>
</evidence>
<dbReference type="InterPro" id="IPR036390">
    <property type="entry name" value="WH_DNA-bd_sf"/>
</dbReference>
<keyword evidence="7" id="KW-1185">Reference proteome</keyword>
<evidence type="ECO:0000256" key="3">
    <source>
        <dbReference type="ARBA" id="ARBA00023125"/>
    </source>
</evidence>
<dbReference type="GO" id="GO:0043565">
    <property type="term" value="F:sequence-specific DNA binding"/>
    <property type="evidence" value="ECO:0007669"/>
    <property type="project" value="TreeGrafter"/>
</dbReference>
<dbReference type="GO" id="GO:0006351">
    <property type="term" value="P:DNA-templated transcription"/>
    <property type="evidence" value="ECO:0007669"/>
    <property type="project" value="TreeGrafter"/>
</dbReference>
<dbReference type="Gene3D" id="1.10.10.10">
    <property type="entry name" value="Winged helix-like DNA-binding domain superfamily/Winged helix DNA-binding domain"/>
    <property type="match status" value="1"/>
</dbReference>
<dbReference type="CDD" id="cd08474">
    <property type="entry name" value="PBP2_CrgA_like_5"/>
    <property type="match status" value="1"/>
</dbReference>
<dbReference type="SUPFAM" id="SSF46785">
    <property type="entry name" value="Winged helix' DNA-binding domain"/>
    <property type="match status" value="1"/>
</dbReference>
<organism evidence="6 7">
    <name type="scientific">Nannocystis exedens</name>
    <dbReference type="NCBI Taxonomy" id="54"/>
    <lineage>
        <taxon>Bacteria</taxon>
        <taxon>Pseudomonadati</taxon>
        <taxon>Myxococcota</taxon>
        <taxon>Polyangia</taxon>
        <taxon>Nannocystales</taxon>
        <taxon>Nannocystaceae</taxon>
        <taxon>Nannocystis</taxon>
    </lineage>
</organism>
<dbReference type="GO" id="GO:0003700">
    <property type="term" value="F:DNA-binding transcription factor activity"/>
    <property type="evidence" value="ECO:0007669"/>
    <property type="project" value="InterPro"/>
</dbReference>
<evidence type="ECO:0000256" key="1">
    <source>
        <dbReference type="ARBA" id="ARBA00009437"/>
    </source>
</evidence>
<feature type="domain" description="HTH lysR-type" evidence="5">
    <location>
        <begin position="1"/>
        <end position="59"/>
    </location>
</feature>
<keyword evidence="4" id="KW-0804">Transcription</keyword>
<dbReference type="InterPro" id="IPR058163">
    <property type="entry name" value="LysR-type_TF_proteobact-type"/>
</dbReference>
<dbReference type="Pfam" id="PF00126">
    <property type="entry name" value="HTH_1"/>
    <property type="match status" value="1"/>
</dbReference>
<evidence type="ECO:0000259" key="5">
    <source>
        <dbReference type="PROSITE" id="PS50931"/>
    </source>
</evidence>
<dbReference type="InterPro" id="IPR036388">
    <property type="entry name" value="WH-like_DNA-bd_sf"/>
</dbReference>
<dbReference type="InterPro" id="IPR005119">
    <property type="entry name" value="LysR_subst-bd"/>
</dbReference>
<name>A0A1I2IR93_9BACT</name>
<dbReference type="RefSeq" id="WP_096333471.1">
    <property type="nucleotide sequence ID" value="NZ_FOMX01000080.1"/>
</dbReference>
<proteinExistence type="inferred from homology"/>
<dbReference type="AlphaFoldDB" id="A0A1I2IR93"/>
<dbReference type="Gene3D" id="3.40.190.290">
    <property type="match status" value="1"/>
</dbReference>
<dbReference type="Pfam" id="PF03466">
    <property type="entry name" value="LysR_substrate"/>
    <property type="match status" value="1"/>
</dbReference>
<protein>
    <submittedName>
        <fullName evidence="6">DNA-binding transcriptional regulator, LysR family</fullName>
    </submittedName>
</protein>
<dbReference type="PROSITE" id="PS50931">
    <property type="entry name" value="HTH_LYSR"/>
    <property type="match status" value="1"/>
</dbReference>
<dbReference type="EMBL" id="FOMX01000080">
    <property type="protein sequence ID" value="SFF44932.1"/>
    <property type="molecule type" value="Genomic_DNA"/>
</dbReference>
<sequence>MHDLSGLTALLVVADKRSFTAAAAELRVTPSAVSQSVRALEERVGVRLLQRTTRSVGLTEAGTRFVAQLRPAMAGVEAAFEALDEVRGRPAGTLRLNVPRVASRWVLEPILAPFLAAHPEIRLDITTDDGFADIVAQGYDAGVRIGEMLDKDVVAVRLTEDMRPAVVGSPGYFATHPKPRHPRELLAHECINYRRITSGAVYRWEFTDKGREISLAVEGRLVTNEYDVMMRGALDGVGLAYLLEPSVTEALAEKRLVRVLTAYCPPFPGLFLYYPSRTQVPPKLRALVDFLRARRRGPGR</sequence>
<dbReference type="STRING" id="54.SAMN02745121_08929"/>
<dbReference type="PANTHER" id="PTHR30537">
    <property type="entry name" value="HTH-TYPE TRANSCRIPTIONAL REGULATOR"/>
    <property type="match status" value="1"/>
</dbReference>
<dbReference type="SUPFAM" id="SSF53850">
    <property type="entry name" value="Periplasmic binding protein-like II"/>
    <property type="match status" value="1"/>
</dbReference>
<keyword evidence="2" id="KW-0805">Transcription regulation</keyword>
<keyword evidence="3 6" id="KW-0238">DNA-binding</keyword>
<comment type="similarity">
    <text evidence="1">Belongs to the LysR transcriptional regulatory family.</text>
</comment>
<dbReference type="OrthoDB" id="5416547at2"/>
<dbReference type="PANTHER" id="PTHR30537:SF1">
    <property type="entry name" value="HTH-TYPE TRANSCRIPTIONAL REGULATOR PGRR"/>
    <property type="match status" value="1"/>
</dbReference>
<reference evidence="7" key="1">
    <citation type="submission" date="2016-10" db="EMBL/GenBank/DDBJ databases">
        <authorList>
            <person name="Varghese N."/>
            <person name="Submissions S."/>
        </authorList>
    </citation>
    <scope>NUCLEOTIDE SEQUENCE [LARGE SCALE GENOMIC DNA]</scope>
    <source>
        <strain evidence="7">ATCC 25963</strain>
    </source>
</reference>
<evidence type="ECO:0000313" key="6">
    <source>
        <dbReference type="EMBL" id="SFF44932.1"/>
    </source>
</evidence>
<accession>A0A1I2IR93</accession>
<evidence type="ECO:0000256" key="4">
    <source>
        <dbReference type="ARBA" id="ARBA00023163"/>
    </source>
</evidence>
<dbReference type="Proteomes" id="UP000199400">
    <property type="component" value="Unassembled WGS sequence"/>
</dbReference>
<gene>
    <name evidence="6" type="ORF">SAMN02745121_08929</name>
</gene>
<evidence type="ECO:0000313" key="7">
    <source>
        <dbReference type="Proteomes" id="UP000199400"/>
    </source>
</evidence>
<dbReference type="PRINTS" id="PR00039">
    <property type="entry name" value="HTHLYSR"/>
</dbReference>
<dbReference type="FunFam" id="1.10.10.10:FF:000001">
    <property type="entry name" value="LysR family transcriptional regulator"/>
    <property type="match status" value="1"/>
</dbReference>
<dbReference type="InterPro" id="IPR000847">
    <property type="entry name" value="LysR_HTH_N"/>
</dbReference>